<reference evidence="2 3" key="1">
    <citation type="journal article" date="2008" name="Int. J. Syst. Evol. Microbiol.">
        <title>Amphritea japonica sp. nov. and Amphritea balenae sp. nov., isolated from the sediment adjacent to sperm whale carcasses off Kagoshima, Japan.</title>
        <authorList>
            <person name="Miyazaki M."/>
            <person name="Nogi Y."/>
            <person name="Fujiwara Y."/>
            <person name="Kawato M."/>
            <person name="Nagahama T."/>
            <person name="Kubokawa K."/>
            <person name="Horikoshi K."/>
        </authorList>
    </citation>
    <scope>NUCLEOTIDE SEQUENCE [LARGE SCALE GENOMIC DNA]</scope>
    <source>
        <strain evidence="2 3">ATCC BAA-1530</strain>
    </source>
</reference>
<proteinExistence type="predicted"/>
<dbReference type="InterPro" id="IPR044992">
    <property type="entry name" value="ChyE-like"/>
</dbReference>
<dbReference type="PROSITE" id="PS51273">
    <property type="entry name" value="GATASE_TYPE_1"/>
    <property type="match status" value="1"/>
</dbReference>
<dbReference type="CDD" id="cd01741">
    <property type="entry name" value="GATase1_1"/>
    <property type="match status" value="1"/>
</dbReference>
<dbReference type="Gene3D" id="3.40.50.880">
    <property type="match status" value="1"/>
</dbReference>
<dbReference type="PANTHER" id="PTHR42695:SF5">
    <property type="entry name" value="GLUTAMINE AMIDOTRANSFERASE YLR126C-RELATED"/>
    <property type="match status" value="1"/>
</dbReference>
<dbReference type="InterPro" id="IPR017926">
    <property type="entry name" value="GATASE"/>
</dbReference>
<gene>
    <name evidence="2" type="ORF">AMJAP_2121</name>
</gene>
<dbReference type="Proteomes" id="UP000595663">
    <property type="component" value="Chromosome"/>
</dbReference>
<dbReference type="AlphaFoldDB" id="A0A7R6PHP0"/>
<dbReference type="GO" id="GO:0003922">
    <property type="term" value="F:GMP synthase (glutamine-hydrolyzing) activity"/>
    <property type="evidence" value="ECO:0007669"/>
    <property type="project" value="UniProtKB-EC"/>
</dbReference>
<evidence type="ECO:0000259" key="1">
    <source>
        <dbReference type="Pfam" id="PF00117"/>
    </source>
</evidence>
<organism evidence="2 3">
    <name type="scientific">Amphritea japonica ATCC BAA-1530</name>
    <dbReference type="NCBI Taxonomy" id="1278309"/>
    <lineage>
        <taxon>Bacteria</taxon>
        <taxon>Pseudomonadati</taxon>
        <taxon>Pseudomonadota</taxon>
        <taxon>Gammaproteobacteria</taxon>
        <taxon>Oceanospirillales</taxon>
        <taxon>Oceanospirillaceae</taxon>
        <taxon>Amphritea</taxon>
    </lineage>
</organism>
<keyword evidence="3" id="KW-1185">Reference proteome</keyword>
<evidence type="ECO:0000313" key="3">
    <source>
        <dbReference type="Proteomes" id="UP000595663"/>
    </source>
</evidence>
<dbReference type="EC" id="6.3.5.2" evidence="2"/>
<sequence>MIPGFKKYALCKRASLFLEREKMMKIGILATGITPDELLKQYGTYADMFVELFAQVEQDFTYEVFDVRDGVFPGSPKQCEGWVITGSKFNVDENRDWMLKLKQLILEIDETGRPLLGICFGHQIIAEAFGGKVEAYEGGWGVGLHSYRLIGNNSFISGNEDHFSISAMHRYQVTEKPEAARVFAESDFCKYAGLQYGDNILTFQAHPEFNLGYETDLVSLRKGSVIPDEVADAGLEMLCADAAATDSVKVAGWMSRFMSGNLVKN</sequence>
<feature type="domain" description="Glutamine amidotransferase" evidence="1">
    <location>
        <begin position="101"/>
        <end position="213"/>
    </location>
</feature>
<dbReference type="Pfam" id="PF00117">
    <property type="entry name" value="GATase"/>
    <property type="match status" value="1"/>
</dbReference>
<accession>A0A7R6PHP0</accession>
<dbReference type="GO" id="GO:0005829">
    <property type="term" value="C:cytosol"/>
    <property type="evidence" value="ECO:0007669"/>
    <property type="project" value="TreeGrafter"/>
</dbReference>
<dbReference type="InterPro" id="IPR029062">
    <property type="entry name" value="Class_I_gatase-like"/>
</dbReference>
<dbReference type="PANTHER" id="PTHR42695">
    <property type="entry name" value="GLUTAMINE AMIDOTRANSFERASE YLR126C-RELATED"/>
    <property type="match status" value="1"/>
</dbReference>
<protein>
    <submittedName>
        <fullName evidence="2">GMP synthase (Glutamine-hydrolysing)</fullName>
        <ecNumber evidence="2">6.3.5.2</ecNumber>
    </submittedName>
</protein>
<dbReference type="EMBL" id="AP014545">
    <property type="protein sequence ID" value="BBB26712.1"/>
    <property type="molecule type" value="Genomic_DNA"/>
</dbReference>
<dbReference type="KEGG" id="ajp:AMJAP_2121"/>
<name>A0A7R6PHP0_9GAMM</name>
<dbReference type="SUPFAM" id="SSF52317">
    <property type="entry name" value="Class I glutamine amidotransferase-like"/>
    <property type="match status" value="1"/>
</dbReference>
<evidence type="ECO:0000313" key="2">
    <source>
        <dbReference type="EMBL" id="BBB26712.1"/>
    </source>
</evidence>
<keyword evidence="2" id="KW-0436">Ligase</keyword>